<feature type="transmembrane region" description="Helical" evidence="1">
    <location>
        <begin position="39"/>
        <end position="55"/>
    </location>
</feature>
<proteinExistence type="predicted"/>
<sequence>MKNRTVGILGVILFISSLFLILADNFQNELLFKLAEYGKYFALLGGALIGVGFFGKKKTEKPM</sequence>
<keyword evidence="1" id="KW-0812">Transmembrane</keyword>
<dbReference type="RefSeq" id="WP_377916335.1">
    <property type="nucleotide sequence ID" value="NZ_JBHSKS010000011.1"/>
</dbReference>
<dbReference type="EMBL" id="JBHSKS010000011">
    <property type="protein sequence ID" value="MFC5192887.1"/>
    <property type="molecule type" value="Genomic_DNA"/>
</dbReference>
<reference evidence="3" key="1">
    <citation type="journal article" date="2019" name="Int. J. Syst. Evol. Microbiol.">
        <title>The Global Catalogue of Microorganisms (GCM) 10K type strain sequencing project: providing services to taxonomists for standard genome sequencing and annotation.</title>
        <authorList>
            <consortium name="The Broad Institute Genomics Platform"/>
            <consortium name="The Broad Institute Genome Sequencing Center for Infectious Disease"/>
            <person name="Wu L."/>
            <person name="Ma J."/>
        </authorList>
    </citation>
    <scope>NUCLEOTIDE SEQUENCE [LARGE SCALE GENOMIC DNA]</scope>
    <source>
        <strain evidence="3">CGMCC 1.7030</strain>
    </source>
</reference>
<keyword evidence="1" id="KW-0472">Membrane</keyword>
<dbReference type="Proteomes" id="UP001596163">
    <property type="component" value="Unassembled WGS sequence"/>
</dbReference>
<keyword evidence="3" id="KW-1185">Reference proteome</keyword>
<keyword evidence="1" id="KW-1133">Transmembrane helix</keyword>
<organism evidence="2 3">
    <name type="scientific">Algoriphagus aquatilis</name>
    <dbReference type="NCBI Taxonomy" id="490186"/>
    <lineage>
        <taxon>Bacteria</taxon>
        <taxon>Pseudomonadati</taxon>
        <taxon>Bacteroidota</taxon>
        <taxon>Cytophagia</taxon>
        <taxon>Cytophagales</taxon>
        <taxon>Cyclobacteriaceae</taxon>
        <taxon>Algoriphagus</taxon>
    </lineage>
</organism>
<accession>A0ABW0BY47</accession>
<name>A0ABW0BY47_9BACT</name>
<evidence type="ECO:0000313" key="3">
    <source>
        <dbReference type="Proteomes" id="UP001596163"/>
    </source>
</evidence>
<evidence type="ECO:0000313" key="2">
    <source>
        <dbReference type="EMBL" id="MFC5192887.1"/>
    </source>
</evidence>
<gene>
    <name evidence="2" type="ORF">ACFPIK_14015</name>
</gene>
<evidence type="ECO:0000256" key="1">
    <source>
        <dbReference type="SAM" id="Phobius"/>
    </source>
</evidence>
<comment type="caution">
    <text evidence="2">The sequence shown here is derived from an EMBL/GenBank/DDBJ whole genome shotgun (WGS) entry which is preliminary data.</text>
</comment>
<protein>
    <submittedName>
        <fullName evidence="2">Uncharacterized protein</fullName>
    </submittedName>
</protein>